<evidence type="ECO:0000259" key="5">
    <source>
        <dbReference type="Pfam" id="PF01385"/>
    </source>
</evidence>
<dbReference type="GO" id="GO:0032196">
    <property type="term" value="P:transposition"/>
    <property type="evidence" value="ECO:0007669"/>
    <property type="project" value="UniProtKB-KW"/>
</dbReference>
<gene>
    <name evidence="7" type="ordered locus">Mahau_1815</name>
</gene>
<dbReference type="GO" id="GO:0006310">
    <property type="term" value="P:DNA recombination"/>
    <property type="evidence" value="ECO:0007669"/>
    <property type="project" value="UniProtKB-KW"/>
</dbReference>
<evidence type="ECO:0000256" key="4">
    <source>
        <dbReference type="ARBA" id="ARBA00023172"/>
    </source>
</evidence>
<dbReference type="Pfam" id="PF01385">
    <property type="entry name" value="OrfB_IS605"/>
    <property type="match status" value="1"/>
</dbReference>
<dbReference type="eggNOG" id="COG0675">
    <property type="taxonomic scope" value="Bacteria"/>
</dbReference>
<sequence>MQSKNISNTKIQGGEIVRLKKNEPDTKQRVIQFELNPNKEQCIILSALTYASSKLWNVANYERITWTKESGNPYPDWYEQKARLKESFWYKNLPSQTAQEVLKQLDEAWSSFYKLKKTGGIENPRPPKYKHSNFNIRYLNKGFVISDGVIRLTVPKQQKLYMKQKYVLDTDFLYIQIPDRYKNFTGKAKVIEIIPIPRSNKYKINIIVDLPATQYQQDNAIYMAIDLGVNNLMTCYTSTGKSMIISGRQLLSINRYFDKEIAHHQSITYAQQAASGAKHKKSSRRIQQLYTKRKKQVHHLLHTATKQVIDFAEQEGVTAIIIGDLSHIRDDKDMGKVNNQKVHKWPFKKVEELLTYKAADRGIFIDKQEESYTSQCSPYATEVSEASAQKSNRKYRGLYVVDSKAYNADCVGAYNILKKYLCRVGKPNPAVVALDTPEMYRWDGYSFIGNPKLANLLAM</sequence>
<protein>
    <submittedName>
        <fullName evidence="7">Transposase, IS605 OrfB family</fullName>
    </submittedName>
</protein>
<dbReference type="InterPro" id="IPR010095">
    <property type="entry name" value="Cas12f1-like_TNB"/>
</dbReference>
<evidence type="ECO:0000313" key="7">
    <source>
        <dbReference type="EMBL" id="AEE96994.1"/>
    </source>
</evidence>
<dbReference type="NCBIfam" id="NF040570">
    <property type="entry name" value="guided_TnpB"/>
    <property type="match status" value="1"/>
</dbReference>
<dbReference type="NCBIfam" id="TIGR01766">
    <property type="entry name" value="IS200/IS605 family accessory protein TnpB-like domain"/>
    <property type="match status" value="1"/>
</dbReference>
<reference evidence="7 8" key="2">
    <citation type="journal article" date="2011" name="Stand. Genomic Sci.">
        <title>Complete genome sequence of Mahella australiensis type strain (50-1 BON).</title>
        <authorList>
            <person name="Sikorski J."/>
            <person name="Teshima H."/>
            <person name="Nolan M."/>
            <person name="Lucas S."/>
            <person name="Hammon N."/>
            <person name="Deshpande S."/>
            <person name="Cheng J.F."/>
            <person name="Pitluck S."/>
            <person name="Liolios K."/>
            <person name="Pagani I."/>
            <person name="Ivanova N."/>
            <person name="Huntemann M."/>
            <person name="Mavromatis K."/>
            <person name="Ovchinikova G."/>
            <person name="Pati A."/>
            <person name="Tapia R."/>
            <person name="Han C."/>
            <person name="Goodwin L."/>
            <person name="Chen A."/>
            <person name="Palaniappan K."/>
            <person name="Land M."/>
            <person name="Hauser L."/>
            <person name="Ngatchou-Djao O.D."/>
            <person name="Rohde M."/>
            <person name="Pukall R."/>
            <person name="Spring S."/>
            <person name="Abt B."/>
            <person name="Goker M."/>
            <person name="Detter J.C."/>
            <person name="Woyke T."/>
            <person name="Bristow J."/>
            <person name="Markowitz V."/>
            <person name="Hugenholtz P."/>
            <person name="Eisen J.A."/>
            <person name="Kyrpides N.C."/>
            <person name="Klenk H.P."/>
            <person name="Lapidus A."/>
        </authorList>
    </citation>
    <scope>NUCLEOTIDE SEQUENCE [LARGE SCALE GENOMIC DNA]</scope>
    <source>
        <strain evidence="8">DSM 15567 / CIP 107919 / 50-1 BON</strain>
    </source>
</reference>
<dbReference type="Proteomes" id="UP000008457">
    <property type="component" value="Chromosome"/>
</dbReference>
<dbReference type="OrthoDB" id="34558at2"/>
<dbReference type="KEGG" id="mas:Mahau_1815"/>
<organism evidence="7 8">
    <name type="scientific">Mahella australiensis (strain DSM 15567 / CIP 107919 / 50-1 BON)</name>
    <dbReference type="NCBI Taxonomy" id="697281"/>
    <lineage>
        <taxon>Bacteria</taxon>
        <taxon>Bacillati</taxon>
        <taxon>Bacillota</taxon>
        <taxon>Clostridia</taxon>
        <taxon>Thermoanaerobacterales</taxon>
        <taxon>Thermoanaerobacterales Family IV. Incertae Sedis</taxon>
        <taxon>Mahella</taxon>
    </lineage>
</organism>
<accession>F4A0U8</accession>
<dbReference type="InterPro" id="IPR001959">
    <property type="entry name" value="Transposase"/>
</dbReference>
<keyword evidence="2" id="KW-0815">Transposition</keyword>
<evidence type="ECO:0000313" key="8">
    <source>
        <dbReference type="Proteomes" id="UP000008457"/>
    </source>
</evidence>
<evidence type="ECO:0000256" key="3">
    <source>
        <dbReference type="ARBA" id="ARBA00023125"/>
    </source>
</evidence>
<comment type="similarity">
    <text evidence="1">In the C-terminal section; belongs to the transposase 35 family.</text>
</comment>
<dbReference type="GO" id="GO:0003677">
    <property type="term" value="F:DNA binding"/>
    <property type="evidence" value="ECO:0007669"/>
    <property type="project" value="UniProtKB-KW"/>
</dbReference>
<keyword evidence="8" id="KW-1185">Reference proteome</keyword>
<dbReference type="EMBL" id="CP002360">
    <property type="protein sequence ID" value="AEE96994.1"/>
    <property type="molecule type" value="Genomic_DNA"/>
</dbReference>
<dbReference type="STRING" id="697281.Mahau_1815"/>
<evidence type="ECO:0000256" key="2">
    <source>
        <dbReference type="ARBA" id="ARBA00022578"/>
    </source>
</evidence>
<keyword evidence="4" id="KW-0233">DNA recombination</keyword>
<reference evidence="8" key="1">
    <citation type="submission" date="2010-11" db="EMBL/GenBank/DDBJ databases">
        <title>The complete genome of Mahella australiensis DSM 15567.</title>
        <authorList>
            <consortium name="US DOE Joint Genome Institute (JGI-PGF)"/>
            <person name="Lucas S."/>
            <person name="Copeland A."/>
            <person name="Lapidus A."/>
            <person name="Bruce D."/>
            <person name="Goodwin L."/>
            <person name="Pitluck S."/>
            <person name="Kyrpides N."/>
            <person name="Mavromatis K."/>
            <person name="Pagani I."/>
            <person name="Ivanova N."/>
            <person name="Teshima H."/>
            <person name="Brettin T."/>
            <person name="Detter J.C."/>
            <person name="Han C."/>
            <person name="Tapia R."/>
            <person name="Land M."/>
            <person name="Hauser L."/>
            <person name="Markowitz V."/>
            <person name="Cheng J.-F."/>
            <person name="Hugenholtz P."/>
            <person name="Woyke T."/>
            <person name="Wu D."/>
            <person name="Spring S."/>
            <person name="Pukall R."/>
            <person name="Steenblock K."/>
            <person name="Schneider S."/>
            <person name="Klenk H.-P."/>
            <person name="Eisen J.A."/>
        </authorList>
    </citation>
    <scope>NUCLEOTIDE SEQUENCE [LARGE SCALE GENOMIC DNA]</scope>
    <source>
        <strain evidence="8">DSM 15567 / CIP 107919 / 50-1 BON</strain>
    </source>
</reference>
<proteinExistence type="inferred from homology"/>
<feature type="domain" description="Probable transposase IS891/IS1136/IS1341" evidence="5">
    <location>
        <begin position="208"/>
        <end position="328"/>
    </location>
</feature>
<feature type="domain" description="Cas12f1-like TNB" evidence="6">
    <location>
        <begin position="347"/>
        <end position="416"/>
    </location>
</feature>
<keyword evidence="3" id="KW-0238">DNA-binding</keyword>
<dbReference type="Pfam" id="PF07282">
    <property type="entry name" value="Cas12f1-like_TNB"/>
    <property type="match status" value="1"/>
</dbReference>
<evidence type="ECO:0000256" key="1">
    <source>
        <dbReference type="ARBA" id="ARBA00008761"/>
    </source>
</evidence>
<dbReference type="AlphaFoldDB" id="F4A0U8"/>
<evidence type="ECO:0000259" key="6">
    <source>
        <dbReference type="Pfam" id="PF07282"/>
    </source>
</evidence>
<name>F4A0U8_MAHA5</name>
<dbReference type="HOGENOM" id="CLU_032903_16_5_9"/>